<dbReference type="Gene3D" id="3.90.1150.10">
    <property type="entry name" value="Aspartate Aminotransferase, domain 1"/>
    <property type="match status" value="1"/>
</dbReference>
<keyword evidence="1" id="KW-0808">Transferase</keyword>
<dbReference type="EMBL" id="JADIML010000272">
    <property type="protein sequence ID" value="MBO8464158.1"/>
    <property type="molecule type" value="Genomic_DNA"/>
</dbReference>
<reference evidence="1" key="2">
    <citation type="journal article" date="2021" name="PeerJ">
        <title>Extensive microbial diversity within the chicken gut microbiome revealed by metagenomics and culture.</title>
        <authorList>
            <person name="Gilroy R."/>
            <person name="Ravi A."/>
            <person name="Getino M."/>
            <person name="Pursley I."/>
            <person name="Horton D.L."/>
            <person name="Alikhan N.F."/>
            <person name="Baker D."/>
            <person name="Gharbi K."/>
            <person name="Hall N."/>
            <person name="Watson M."/>
            <person name="Adriaenssens E.M."/>
            <person name="Foster-Nyarko E."/>
            <person name="Jarju S."/>
            <person name="Secka A."/>
            <person name="Antonio M."/>
            <person name="Oren A."/>
            <person name="Chaudhuri R.R."/>
            <person name="La Ragione R."/>
            <person name="Hildebrand F."/>
            <person name="Pallen M.J."/>
        </authorList>
    </citation>
    <scope>NUCLEOTIDE SEQUENCE</scope>
    <source>
        <strain evidence="1">E3-2379</strain>
    </source>
</reference>
<dbReference type="Gene3D" id="3.40.640.10">
    <property type="entry name" value="Type I PLP-dependent aspartate aminotransferase-like (Major domain)"/>
    <property type="match status" value="1"/>
</dbReference>
<name>A0A9D9I2V9_9FIRM</name>
<dbReference type="GO" id="GO:0004069">
    <property type="term" value="F:L-aspartate:2-oxoglutarate aminotransferase activity"/>
    <property type="evidence" value="ECO:0007669"/>
    <property type="project" value="InterPro"/>
</dbReference>
<reference evidence="1" key="1">
    <citation type="submission" date="2020-10" db="EMBL/GenBank/DDBJ databases">
        <authorList>
            <person name="Gilroy R."/>
        </authorList>
    </citation>
    <scope>NUCLEOTIDE SEQUENCE</scope>
    <source>
        <strain evidence="1">E3-2379</strain>
    </source>
</reference>
<dbReference type="InterPro" id="IPR015424">
    <property type="entry name" value="PyrdxlP-dep_Trfase"/>
</dbReference>
<gene>
    <name evidence="1" type="ORF">IAC13_09525</name>
</gene>
<comment type="caution">
    <text evidence="1">The sequence shown here is derived from an EMBL/GenBank/DDBJ whole genome shotgun (WGS) entry which is preliminary data.</text>
</comment>
<dbReference type="InterPro" id="IPR015421">
    <property type="entry name" value="PyrdxlP-dep_Trfase_major"/>
</dbReference>
<dbReference type="AlphaFoldDB" id="A0A9D9I2V9"/>
<dbReference type="CDD" id="cd00609">
    <property type="entry name" value="AAT_like"/>
    <property type="match status" value="1"/>
</dbReference>
<accession>A0A9D9I2V9</accession>
<dbReference type="InterPro" id="IPR024551">
    <property type="entry name" value="AspAT_Ic"/>
</dbReference>
<dbReference type="Pfam" id="PF12897">
    <property type="entry name" value="Asp_aminotransf"/>
    <property type="match status" value="1"/>
</dbReference>
<keyword evidence="1" id="KW-0032">Aminotransferase</keyword>
<evidence type="ECO:0000313" key="1">
    <source>
        <dbReference type="EMBL" id="MBO8464158.1"/>
    </source>
</evidence>
<dbReference type="PANTHER" id="PTHR43799:SF1">
    <property type="entry name" value="ASPARTATE AMINOTRANSFERASE"/>
    <property type="match status" value="1"/>
</dbReference>
<dbReference type="SUPFAM" id="SSF53383">
    <property type="entry name" value="PLP-dependent transferases"/>
    <property type="match status" value="1"/>
</dbReference>
<proteinExistence type="predicted"/>
<organism evidence="1 2">
    <name type="scientific">Candidatus Scybalomonas excrementavium</name>
    <dbReference type="NCBI Taxonomy" id="2840943"/>
    <lineage>
        <taxon>Bacteria</taxon>
        <taxon>Bacillati</taxon>
        <taxon>Bacillota</taxon>
        <taxon>Clostridia</taxon>
        <taxon>Lachnospirales</taxon>
        <taxon>Lachnospiraceae</taxon>
        <taxon>Lachnospiraceae incertae sedis</taxon>
        <taxon>Candidatus Scybalomonas</taxon>
    </lineage>
</organism>
<evidence type="ECO:0000313" key="2">
    <source>
        <dbReference type="Proteomes" id="UP000823618"/>
    </source>
</evidence>
<dbReference type="InterPro" id="IPR015422">
    <property type="entry name" value="PyrdxlP-dep_Trfase_small"/>
</dbReference>
<protein>
    <submittedName>
        <fullName evidence="1">Aminotransferase class I/II-fold pyridoxal phosphate-dependent enzyme</fullName>
    </submittedName>
</protein>
<sequence>MDAITSLSVEQLKELQKDLQEQYNSYKARNLSLDMSRGKPSGEQLDLSNKMFDVKVDYITQDGIDARNYGILDGVLEVKNLFSDLLQIPEEQMIIGGNSSLNMMYDTIGRCFLFGTGGCMPWSKLPKVKFLCPAPGYDRHFTVTQEFGIEMIPIPMTAEGPDMDLVEQLVLEDDTIKGIWCVPLYSNPQGICYSKETVKRLASMKTAAKDFRIMWDNAYGVHYVYKKHELEDILKAAKESGNENRVFYFFSTSKITFPGSGVALMASSPENISDIKKHMGAQTIGHDKLNQLRTLQFFKNAQGILEHMDILAKALRPKFDIVLNTLQRELEGTGLAFWTNPDGGYFVAVDTLEGCAKETVALAKEAGVILTSAGATYPYGNDPKDTNIRIAPSYPTCEELQVAMDLFCLCVKLAGVNKLLEMK</sequence>
<dbReference type="PANTHER" id="PTHR43799">
    <property type="entry name" value="AMINOTRANSFERASE, PUTATIVE-RELATED"/>
    <property type="match status" value="1"/>
</dbReference>
<dbReference type="Proteomes" id="UP000823618">
    <property type="component" value="Unassembled WGS sequence"/>
</dbReference>